<evidence type="ECO:0000313" key="3">
    <source>
        <dbReference type="Proteomes" id="UP000314294"/>
    </source>
</evidence>
<reference evidence="2 3" key="1">
    <citation type="submission" date="2019-03" db="EMBL/GenBank/DDBJ databases">
        <title>First draft genome of Liparis tanakae, snailfish: a comprehensive survey of snailfish specific genes.</title>
        <authorList>
            <person name="Kim W."/>
            <person name="Song I."/>
            <person name="Jeong J.-H."/>
            <person name="Kim D."/>
            <person name="Kim S."/>
            <person name="Ryu S."/>
            <person name="Song J.Y."/>
            <person name="Lee S.K."/>
        </authorList>
    </citation>
    <scope>NUCLEOTIDE SEQUENCE [LARGE SCALE GENOMIC DNA]</scope>
    <source>
        <tissue evidence="2">Muscle</tissue>
    </source>
</reference>
<keyword evidence="3" id="KW-1185">Reference proteome</keyword>
<proteinExistence type="predicted"/>
<name>A0A4Z2F5G3_9TELE</name>
<feature type="region of interest" description="Disordered" evidence="1">
    <location>
        <begin position="91"/>
        <end position="111"/>
    </location>
</feature>
<comment type="caution">
    <text evidence="2">The sequence shown here is derived from an EMBL/GenBank/DDBJ whole genome shotgun (WGS) entry which is preliminary data.</text>
</comment>
<evidence type="ECO:0000256" key="1">
    <source>
        <dbReference type="SAM" id="MobiDB-lite"/>
    </source>
</evidence>
<accession>A0A4Z2F5G3</accession>
<gene>
    <name evidence="2" type="ORF">EYF80_053685</name>
</gene>
<dbReference type="EMBL" id="SRLO01001655">
    <property type="protein sequence ID" value="TNN36143.1"/>
    <property type="molecule type" value="Genomic_DNA"/>
</dbReference>
<sequence>MEQRWRARDGDVAVKLWERGVSPAGGRWRENHGREYHAVANQTANSQLRWIRRPAAPRPRHALTPPPPPFAAEAFPLRRGEQQCFMPSEQERIITTEPSKQHEAESKSDTI</sequence>
<dbReference type="Proteomes" id="UP000314294">
    <property type="component" value="Unassembled WGS sequence"/>
</dbReference>
<organism evidence="2 3">
    <name type="scientific">Liparis tanakae</name>
    <name type="common">Tanaka's snailfish</name>
    <dbReference type="NCBI Taxonomy" id="230148"/>
    <lineage>
        <taxon>Eukaryota</taxon>
        <taxon>Metazoa</taxon>
        <taxon>Chordata</taxon>
        <taxon>Craniata</taxon>
        <taxon>Vertebrata</taxon>
        <taxon>Euteleostomi</taxon>
        <taxon>Actinopterygii</taxon>
        <taxon>Neopterygii</taxon>
        <taxon>Teleostei</taxon>
        <taxon>Neoteleostei</taxon>
        <taxon>Acanthomorphata</taxon>
        <taxon>Eupercaria</taxon>
        <taxon>Perciformes</taxon>
        <taxon>Cottioidei</taxon>
        <taxon>Cottales</taxon>
        <taxon>Liparidae</taxon>
        <taxon>Liparis</taxon>
    </lineage>
</organism>
<dbReference type="AlphaFoldDB" id="A0A4Z2F5G3"/>
<evidence type="ECO:0000313" key="2">
    <source>
        <dbReference type="EMBL" id="TNN36143.1"/>
    </source>
</evidence>
<protein>
    <submittedName>
        <fullName evidence="2">Uncharacterized protein</fullName>
    </submittedName>
</protein>